<dbReference type="AlphaFoldDB" id="A0AA39U9Z6"/>
<evidence type="ECO:0000313" key="1">
    <source>
        <dbReference type="EMBL" id="KAK0471030.1"/>
    </source>
</evidence>
<proteinExistence type="predicted"/>
<dbReference type="EMBL" id="JAUEPR010000056">
    <property type="protein sequence ID" value="KAK0471030.1"/>
    <property type="molecule type" value="Genomic_DNA"/>
</dbReference>
<dbReference type="Proteomes" id="UP001175227">
    <property type="component" value="Unassembled WGS sequence"/>
</dbReference>
<accession>A0AA39U9Z6</accession>
<gene>
    <name evidence="1" type="ORF">IW261DRAFT_1514166</name>
</gene>
<keyword evidence="2" id="KW-1185">Reference proteome</keyword>
<name>A0AA39U9Z6_9AGAR</name>
<reference evidence="1" key="1">
    <citation type="submission" date="2023-06" db="EMBL/GenBank/DDBJ databases">
        <authorList>
            <consortium name="Lawrence Berkeley National Laboratory"/>
            <person name="Ahrendt S."/>
            <person name="Sahu N."/>
            <person name="Indic B."/>
            <person name="Wong-Bajracharya J."/>
            <person name="Merenyi Z."/>
            <person name="Ke H.-M."/>
            <person name="Monk M."/>
            <person name="Kocsube S."/>
            <person name="Drula E."/>
            <person name="Lipzen A."/>
            <person name="Balint B."/>
            <person name="Henrissat B."/>
            <person name="Andreopoulos B."/>
            <person name="Martin F.M."/>
            <person name="Harder C.B."/>
            <person name="Rigling D."/>
            <person name="Ford K.L."/>
            <person name="Foster G.D."/>
            <person name="Pangilinan J."/>
            <person name="Papanicolaou A."/>
            <person name="Barry K."/>
            <person name="LaButti K."/>
            <person name="Viragh M."/>
            <person name="Koriabine M."/>
            <person name="Yan M."/>
            <person name="Riley R."/>
            <person name="Champramary S."/>
            <person name="Plett K.L."/>
            <person name="Tsai I.J."/>
            <person name="Slot J."/>
            <person name="Sipos G."/>
            <person name="Plett J."/>
            <person name="Nagy L.G."/>
            <person name="Grigoriev I.V."/>
        </authorList>
    </citation>
    <scope>NUCLEOTIDE SEQUENCE</scope>
    <source>
        <strain evidence="1">ICMP 16352</strain>
    </source>
</reference>
<dbReference type="Gene3D" id="3.80.10.10">
    <property type="entry name" value="Ribonuclease Inhibitor"/>
    <property type="match status" value="1"/>
</dbReference>
<evidence type="ECO:0008006" key="3">
    <source>
        <dbReference type="Google" id="ProtNLM"/>
    </source>
</evidence>
<comment type="caution">
    <text evidence="1">The sequence shown here is derived from an EMBL/GenBank/DDBJ whole genome shotgun (WGS) entry which is preliminary data.</text>
</comment>
<sequence>MSLRSESTGTPSPSLPSPSRIKYLLRCSDPLLEAEKTALRSLVDEAPSTLANLDQQIIEVRMTLDSLIQKRQVAESDFNNAKALLHPIRLMPHDVLAEIFEQCVPGDRGLVLFGQIYHDSLDPRLAPWSISHVSKLWRDIALSLPHLWDRVILDFRNYEALSGKTLLTKVALLLQRSKDVDLFVALLSPYKLLSGHPAFVLLEISAPRWKKLSIFIKRSCLQALSSVSFTRLRELLALAYPENQRHVAPPVNTFQKANSLRLVAILGNENGVSFPLPWSRVETYAYDLYGTGGWDCLKQLTTLKSLDITNSCQTTRLSELPQITLPTVRTLQISERKNHPDTEIIAELIRRTSNPSFPLSHQLPNSLTTLVIQDAMEDIANTGRVLQFLQTVPSVEKLVIDGRCGNEFFQGVSIQPGKGIILPNLRVLRHQWVRKRFPDLAVLDFIESRCRRDAGHEAVNGENYDASQPRQVSLQEIDLCEVELVPLYKDRLDDLRQKVRIIYTC</sequence>
<dbReference type="InterPro" id="IPR032675">
    <property type="entry name" value="LRR_dom_sf"/>
</dbReference>
<evidence type="ECO:0000313" key="2">
    <source>
        <dbReference type="Proteomes" id="UP001175227"/>
    </source>
</evidence>
<protein>
    <recommendedName>
        <fullName evidence="3">F-box domain-containing protein</fullName>
    </recommendedName>
</protein>
<organism evidence="1 2">
    <name type="scientific">Armillaria novae-zelandiae</name>
    <dbReference type="NCBI Taxonomy" id="153914"/>
    <lineage>
        <taxon>Eukaryota</taxon>
        <taxon>Fungi</taxon>
        <taxon>Dikarya</taxon>
        <taxon>Basidiomycota</taxon>
        <taxon>Agaricomycotina</taxon>
        <taxon>Agaricomycetes</taxon>
        <taxon>Agaricomycetidae</taxon>
        <taxon>Agaricales</taxon>
        <taxon>Marasmiineae</taxon>
        <taxon>Physalacriaceae</taxon>
        <taxon>Armillaria</taxon>
    </lineage>
</organism>